<reference evidence="2" key="2">
    <citation type="submission" date="2014-07" db="EMBL/GenBank/DDBJ databases">
        <authorList>
            <person name="Hull J."/>
        </authorList>
    </citation>
    <scope>NUCLEOTIDE SEQUENCE</scope>
</reference>
<dbReference type="InterPro" id="IPR003409">
    <property type="entry name" value="MORN"/>
</dbReference>
<feature type="non-terminal residue" evidence="2">
    <location>
        <position position="105"/>
    </location>
</feature>
<name>A0A0A9W523_LYGHE</name>
<proteinExistence type="predicted"/>
<sequence length="105" mass="12296">MTVTKNDDTKSERIIDYDGDLDENLMRKGHGKEVHRRKPGNEYYEGNFKNDAYHGLGYYKKDSIFNNKWTYEGSFFSNAKEGYGLLSLPDNVYFEGLYENDRPFG</sequence>
<dbReference type="Pfam" id="PF02493">
    <property type="entry name" value="MORN"/>
    <property type="match status" value="2"/>
</dbReference>
<keyword evidence="1" id="KW-0677">Repeat</keyword>
<evidence type="ECO:0000313" key="2">
    <source>
        <dbReference type="EMBL" id="JAG02914.1"/>
    </source>
</evidence>
<reference evidence="2" key="1">
    <citation type="journal article" date="2014" name="PLoS ONE">
        <title>Transcriptome-Based Identification of ABC Transporters in the Western Tarnished Plant Bug Lygus hesperus.</title>
        <authorList>
            <person name="Hull J.J."/>
            <person name="Chaney K."/>
            <person name="Geib S.M."/>
            <person name="Fabrick J.A."/>
            <person name="Brent C.S."/>
            <person name="Walsh D."/>
            <person name="Lavine L.C."/>
        </authorList>
    </citation>
    <scope>NUCLEOTIDE SEQUENCE</scope>
</reference>
<dbReference type="SUPFAM" id="SSF82185">
    <property type="entry name" value="Histone H3 K4-specific methyltransferase SET7/9 N-terminal domain"/>
    <property type="match status" value="1"/>
</dbReference>
<protein>
    <submittedName>
        <fullName evidence="2">Ankyrin repeat and MYND domain-containing protein 1</fullName>
    </submittedName>
</protein>
<organism evidence="2">
    <name type="scientific">Lygus hesperus</name>
    <name type="common">Western plant bug</name>
    <dbReference type="NCBI Taxonomy" id="30085"/>
    <lineage>
        <taxon>Eukaryota</taxon>
        <taxon>Metazoa</taxon>
        <taxon>Ecdysozoa</taxon>
        <taxon>Arthropoda</taxon>
        <taxon>Hexapoda</taxon>
        <taxon>Insecta</taxon>
        <taxon>Pterygota</taxon>
        <taxon>Neoptera</taxon>
        <taxon>Paraneoptera</taxon>
        <taxon>Hemiptera</taxon>
        <taxon>Heteroptera</taxon>
        <taxon>Panheteroptera</taxon>
        <taxon>Cimicomorpha</taxon>
        <taxon>Miridae</taxon>
        <taxon>Mirini</taxon>
        <taxon>Lygus</taxon>
    </lineage>
</organism>
<evidence type="ECO:0000256" key="1">
    <source>
        <dbReference type="ARBA" id="ARBA00022737"/>
    </source>
</evidence>
<dbReference type="PANTHER" id="PTHR15897">
    <property type="entry name" value="ANKYRIN REPEAT AND MYND DOMAIN PROTEIN 1"/>
    <property type="match status" value="1"/>
</dbReference>
<accession>A0A0A9W523</accession>
<gene>
    <name evidence="2" type="primary">ANKMY1</name>
    <name evidence="2" type="ORF">CM83_1771</name>
</gene>
<dbReference type="PANTHER" id="PTHR15897:SF2">
    <property type="entry name" value="ANKYRIN REPEAT AND MYND DOMAIN-CONTAINING PROTEIN 1"/>
    <property type="match status" value="1"/>
</dbReference>
<dbReference type="InterPro" id="IPR053064">
    <property type="entry name" value="Ankyrin-MYND_domain-protein"/>
</dbReference>
<dbReference type="EMBL" id="GBHO01040690">
    <property type="protein sequence ID" value="JAG02914.1"/>
    <property type="molecule type" value="Transcribed_RNA"/>
</dbReference>
<dbReference type="AlphaFoldDB" id="A0A0A9W523"/>